<accession>A0A9D3VQ34</accession>
<sequence length="415" mass="45392">MRGIVNHIIAVRPPRERLSSILVIEKSYVCTTKRKKLERVLAVWGIKLPNFAYAFSLLEWSHRLCETTKDGFLLLMHALETRFDLPLYLFFCNLLDYYNINSGQLSCFSWWLIMTYFLNCSQRSEMKLLSSFKGFASVAYRFWKLSSQVIDDVGIDQGSDDTSSGTNKISRELNEVTDIDSSVNGALDTSLLIADSASNNDPELKYGDVYLLCRLNEWFLICLMLGSLTLVNCVGGCCSSPTSLNIKTGSFALTNCVGSCNSLLVSLSMTTRSFPLTNCVGSFTLANCVGGYDSLPTSFNMITGSLVLANCVGKCSPSPMIFSMAVGSFALTNCVRGCDFLCTSLNITTRSFVIANYVGGYGFSPTSLNMTAGSFGLINCVEGCSSSPSSLNMTTKSFALTNYVRGCGLRLQALI</sequence>
<gene>
    <name evidence="1" type="ORF">J1N35_018596</name>
</gene>
<dbReference type="EMBL" id="JAIQCV010000006">
    <property type="protein sequence ID" value="KAH1091339.1"/>
    <property type="molecule type" value="Genomic_DNA"/>
</dbReference>
<keyword evidence="2" id="KW-1185">Reference proteome</keyword>
<dbReference type="Proteomes" id="UP000828251">
    <property type="component" value="Unassembled WGS sequence"/>
</dbReference>
<evidence type="ECO:0000313" key="2">
    <source>
        <dbReference type="Proteomes" id="UP000828251"/>
    </source>
</evidence>
<dbReference type="AlphaFoldDB" id="A0A9D3VQ34"/>
<name>A0A9D3VQ34_9ROSI</name>
<reference evidence="1 2" key="1">
    <citation type="journal article" date="2021" name="Plant Biotechnol. J.">
        <title>Multi-omics assisted identification of the key and species-specific regulatory components of drought-tolerant mechanisms in Gossypium stocksii.</title>
        <authorList>
            <person name="Yu D."/>
            <person name="Ke L."/>
            <person name="Zhang D."/>
            <person name="Wu Y."/>
            <person name="Sun Y."/>
            <person name="Mei J."/>
            <person name="Sun J."/>
            <person name="Sun Y."/>
        </authorList>
    </citation>
    <scope>NUCLEOTIDE SEQUENCE [LARGE SCALE GENOMIC DNA]</scope>
    <source>
        <strain evidence="2">cv. E1</strain>
        <tissue evidence="1">Leaf</tissue>
    </source>
</reference>
<evidence type="ECO:0000313" key="1">
    <source>
        <dbReference type="EMBL" id="KAH1091339.1"/>
    </source>
</evidence>
<organism evidence="1 2">
    <name type="scientific">Gossypium stocksii</name>
    <dbReference type="NCBI Taxonomy" id="47602"/>
    <lineage>
        <taxon>Eukaryota</taxon>
        <taxon>Viridiplantae</taxon>
        <taxon>Streptophyta</taxon>
        <taxon>Embryophyta</taxon>
        <taxon>Tracheophyta</taxon>
        <taxon>Spermatophyta</taxon>
        <taxon>Magnoliopsida</taxon>
        <taxon>eudicotyledons</taxon>
        <taxon>Gunneridae</taxon>
        <taxon>Pentapetalae</taxon>
        <taxon>rosids</taxon>
        <taxon>malvids</taxon>
        <taxon>Malvales</taxon>
        <taxon>Malvaceae</taxon>
        <taxon>Malvoideae</taxon>
        <taxon>Gossypium</taxon>
    </lineage>
</organism>
<comment type="caution">
    <text evidence="1">The sequence shown here is derived from an EMBL/GenBank/DDBJ whole genome shotgun (WGS) entry which is preliminary data.</text>
</comment>
<protein>
    <submittedName>
        <fullName evidence="1">Uncharacterized protein</fullName>
    </submittedName>
</protein>
<proteinExistence type="predicted"/>